<evidence type="ECO:0000259" key="1">
    <source>
        <dbReference type="PROSITE" id="PS50822"/>
    </source>
</evidence>
<dbReference type="RefSeq" id="XP_037167699.1">
    <property type="nucleotide sequence ID" value="XM_037305291.1"/>
</dbReference>
<dbReference type="OrthoDB" id="10252740at2759"/>
<dbReference type="Pfam" id="PF02171">
    <property type="entry name" value="Piwi"/>
    <property type="match status" value="1"/>
</dbReference>
<dbReference type="PROSITE" id="PS50822">
    <property type="entry name" value="PIWI"/>
    <property type="match status" value="1"/>
</dbReference>
<dbReference type="InterPro" id="IPR036397">
    <property type="entry name" value="RNaseH_sf"/>
</dbReference>
<evidence type="ECO:0000313" key="3">
    <source>
        <dbReference type="Proteomes" id="UP000578531"/>
    </source>
</evidence>
<dbReference type="InterPro" id="IPR012337">
    <property type="entry name" value="RNaseH-like_sf"/>
</dbReference>
<feature type="domain" description="Piwi" evidence="1">
    <location>
        <begin position="1"/>
        <end position="105"/>
    </location>
</feature>
<dbReference type="AlphaFoldDB" id="A0A8H6G116"/>
<dbReference type="GO" id="GO:0003676">
    <property type="term" value="F:nucleic acid binding"/>
    <property type="evidence" value="ECO:0007669"/>
    <property type="project" value="InterPro"/>
</dbReference>
<evidence type="ECO:0000313" key="2">
    <source>
        <dbReference type="EMBL" id="KAF6238397.1"/>
    </source>
</evidence>
<dbReference type="Gene3D" id="3.30.420.10">
    <property type="entry name" value="Ribonuclease H-like superfamily/Ribonuclease H"/>
    <property type="match status" value="1"/>
</dbReference>
<gene>
    <name evidence="2" type="ORF">HO173_003364</name>
</gene>
<reference evidence="2 3" key="1">
    <citation type="journal article" date="2020" name="Genomics">
        <title>Complete, high-quality genomes from long-read metagenomic sequencing of two wolf lichen thalli reveals enigmatic genome architecture.</title>
        <authorList>
            <person name="McKenzie S.K."/>
            <person name="Walston R.F."/>
            <person name="Allen J.L."/>
        </authorList>
    </citation>
    <scope>NUCLEOTIDE SEQUENCE [LARGE SCALE GENOMIC DNA]</scope>
    <source>
        <strain evidence="2">WasteWater2</strain>
    </source>
</reference>
<keyword evidence="3" id="KW-1185">Reference proteome</keyword>
<protein>
    <recommendedName>
        <fullName evidence="1">Piwi domain-containing protein</fullName>
    </recommendedName>
</protein>
<dbReference type="GeneID" id="59285032"/>
<dbReference type="PANTHER" id="PTHR22891">
    <property type="entry name" value="EUKARYOTIC TRANSLATION INITIATION FACTOR 2C"/>
    <property type="match status" value="1"/>
</dbReference>
<comment type="caution">
    <text evidence="2">The sequence shown here is derived from an EMBL/GenBank/DDBJ whole genome shotgun (WGS) entry which is preliminary data.</text>
</comment>
<proteinExistence type="predicted"/>
<dbReference type="EMBL" id="JACCJC010000009">
    <property type="protein sequence ID" value="KAF6238397.1"/>
    <property type="molecule type" value="Genomic_DNA"/>
</dbReference>
<organism evidence="2 3">
    <name type="scientific">Letharia columbiana</name>
    <dbReference type="NCBI Taxonomy" id="112416"/>
    <lineage>
        <taxon>Eukaryota</taxon>
        <taxon>Fungi</taxon>
        <taxon>Dikarya</taxon>
        <taxon>Ascomycota</taxon>
        <taxon>Pezizomycotina</taxon>
        <taxon>Lecanoromycetes</taxon>
        <taxon>OSLEUM clade</taxon>
        <taxon>Lecanoromycetidae</taxon>
        <taxon>Lecanorales</taxon>
        <taxon>Lecanorineae</taxon>
        <taxon>Parmeliaceae</taxon>
        <taxon>Letharia</taxon>
    </lineage>
</organism>
<name>A0A8H6G116_9LECA</name>
<dbReference type="InterPro" id="IPR003165">
    <property type="entry name" value="Piwi"/>
</dbReference>
<sequence length="141" mass="16301">MPKIAIIIVGKHHHTRFHPATKGKADTVSDWNPPNSTVVDRGITMERRWDFETQAHAALEGTVSDRSIPAFYDQVERLTHWLCRLYCRATKAASICPPAYHADRICARGRCFLNECLDREWPKDQKFQIKMALWTQGVHEE</sequence>
<dbReference type="SUPFAM" id="SSF53098">
    <property type="entry name" value="Ribonuclease H-like"/>
    <property type="match status" value="1"/>
</dbReference>
<accession>A0A8H6G116</accession>
<dbReference type="Proteomes" id="UP000578531">
    <property type="component" value="Unassembled WGS sequence"/>
</dbReference>